<dbReference type="EMBL" id="MDCE01000103">
    <property type="protein sequence ID" value="PPV03511.1"/>
    <property type="molecule type" value="Genomic_DNA"/>
</dbReference>
<accession>A0ABX5BJA2</accession>
<feature type="region of interest" description="Disordered" evidence="1">
    <location>
        <begin position="15"/>
        <end position="37"/>
    </location>
</feature>
<proteinExistence type="predicted"/>
<sequence length="80" mass="8793">GTIPEEEADYVFMESEPPPVQQEAATDAARRQVSAMSGQRASQAGRWLVMDDLNAAAQFNAGDELPLHEGRKVQWVLADH</sequence>
<gene>
    <name evidence="2" type="ORF">XbrCFBP1976_21550</name>
</gene>
<keyword evidence="3" id="KW-1185">Reference proteome</keyword>
<organism evidence="2 3">
    <name type="scientific">Xanthomonas bromi</name>
    <dbReference type="NCBI Taxonomy" id="56449"/>
    <lineage>
        <taxon>Bacteria</taxon>
        <taxon>Pseudomonadati</taxon>
        <taxon>Pseudomonadota</taxon>
        <taxon>Gammaproteobacteria</taxon>
        <taxon>Lysobacterales</taxon>
        <taxon>Lysobacteraceae</taxon>
        <taxon>Xanthomonas</taxon>
    </lineage>
</organism>
<reference evidence="2 3" key="1">
    <citation type="submission" date="2016-08" db="EMBL/GenBank/DDBJ databases">
        <title>Evolution of the type three secretion system and type three effector repertoires in Xanthomonas.</title>
        <authorList>
            <person name="Merda D."/>
            <person name="Briand M."/>
            <person name="Bosis E."/>
            <person name="Rousseau C."/>
            <person name="Portier P."/>
            <person name="Jacques M.-A."/>
            <person name="Fischer-Le Saux M."/>
        </authorList>
    </citation>
    <scope>NUCLEOTIDE SEQUENCE [LARGE SCALE GENOMIC DNA]</scope>
    <source>
        <strain evidence="2 3">CFBP1976</strain>
    </source>
</reference>
<protein>
    <submittedName>
        <fullName evidence="2">Uncharacterized protein</fullName>
    </submittedName>
</protein>
<evidence type="ECO:0000256" key="1">
    <source>
        <dbReference type="SAM" id="MobiDB-lite"/>
    </source>
</evidence>
<comment type="caution">
    <text evidence="2">The sequence shown here is derived from an EMBL/GenBank/DDBJ whole genome shotgun (WGS) entry which is preliminary data.</text>
</comment>
<evidence type="ECO:0000313" key="2">
    <source>
        <dbReference type="EMBL" id="PPV03511.1"/>
    </source>
</evidence>
<name>A0ABX5BJA2_9XANT</name>
<dbReference type="Proteomes" id="UP000239710">
    <property type="component" value="Unassembled WGS sequence"/>
</dbReference>
<evidence type="ECO:0000313" key="3">
    <source>
        <dbReference type="Proteomes" id="UP000239710"/>
    </source>
</evidence>
<feature type="non-terminal residue" evidence="2">
    <location>
        <position position="1"/>
    </location>
</feature>